<reference evidence="4 5" key="1">
    <citation type="journal article" date="2024" name="G3 (Bethesda)">
        <title>Genome assembly of Hibiscus sabdariffa L. provides insights into metabolisms of medicinal natural products.</title>
        <authorList>
            <person name="Kim T."/>
        </authorList>
    </citation>
    <scope>NUCLEOTIDE SEQUENCE [LARGE SCALE GENOMIC DNA]</scope>
    <source>
        <strain evidence="4">TK-2024</strain>
        <tissue evidence="4">Old leaves</tissue>
    </source>
</reference>
<accession>A0ABR2RZS1</accession>
<evidence type="ECO:0000256" key="1">
    <source>
        <dbReference type="ARBA" id="ARBA00001946"/>
    </source>
</evidence>
<keyword evidence="3" id="KW-0460">Magnesium</keyword>
<evidence type="ECO:0000313" key="4">
    <source>
        <dbReference type="EMBL" id="KAK9018219.1"/>
    </source>
</evidence>
<protein>
    <submittedName>
        <fullName evidence="4">Uncharacterized protein</fullName>
    </submittedName>
</protein>
<dbReference type="InterPro" id="IPR050148">
    <property type="entry name" value="Terpene_synthase-like"/>
</dbReference>
<dbReference type="PANTHER" id="PTHR31739:SF4">
    <property type="entry name" value="ENT-COPALYL DIPHOSPHATE SYNTHASE, CHLOROPLASTIC"/>
    <property type="match status" value="1"/>
</dbReference>
<evidence type="ECO:0000256" key="2">
    <source>
        <dbReference type="ARBA" id="ARBA00022723"/>
    </source>
</evidence>
<comment type="cofactor">
    <cofactor evidence="1">
        <name>Mg(2+)</name>
        <dbReference type="ChEBI" id="CHEBI:18420"/>
    </cofactor>
</comment>
<sequence length="139" mass="16018">MLKWVEEGDRHQGVAKLVVQTIILTSGSWSMEELLSHPQYERLSDLTNTVCHQLCYYQKQKVHGKGCFNDTDAEQMRTQKIESSMQELIQLVLQNSSDDLDSGFKQTFLTVTRSFYYATNCDLGTTIYHIAKVLFEKVD</sequence>
<dbReference type="Gene3D" id="1.10.600.10">
    <property type="entry name" value="Farnesyl Diphosphate Synthase"/>
    <property type="match status" value="1"/>
</dbReference>
<dbReference type="Proteomes" id="UP001396334">
    <property type="component" value="Unassembled WGS sequence"/>
</dbReference>
<dbReference type="PANTHER" id="PTHR31739">
    <property type="entry name" value="ENT-COPALYL DIPHOSPHATE SYNTHASE, CHLOROPLASTIC"/>
    <property type="match status" value="1"/>
</dbReference>
<dbReference type="InterPro" id="IPR008949">
    <property type="entry name" value="Isoprenoid_synthase_dom_sf"/>
</dbReference>
<dbReference type="EMBL" id="JBBPBN010000019">
    <property type="protein sequence ID" value="KAK9018219.1"/>
    <property type="molecule type" value="Genomic_DNA"/>
</dbReference>
<name>A0ABR2RZS1_9ROSI</name>
<evidence type="ECO:0000256" key="3">
    <source>
        <dbReference type="ARBA" id="ARBA00022842"/>
    </source>
</evidence>
<gene>
    <name evidence="4" type="ORF">V6N11_001198</name>
</gene>
<keyword evidence="5" id="KW-1185">Reference proteome</keyword>
<keyword evidence="2" id="KW-0479">Metal-binding</keyword>
<evidence type="ECO:0000313" key="5">
    <source>
        <dbReference type="Proteomes" id="UP001396334"/>
    </source>
</evidence>
<comment type="caution">
    <text evidence="4">The sequence shown here is derived from an EMBL/GenBank/DDBJ whole genome shotgun (WGS) entry which is preliminary data.</text>
</comment>
<proteinExistence type="predicted"/>
<organism evidence="4 5">
    <name type="scientific">Hibiscus sabdariffa</name>
    <name type="common">roselle</name>
    <dbReference type="NCBI Taxonomy" id="183260"/>
    <lineage>
        <taxon>Eukaryota</taxon>
        <taxon>Viridiplantae</taxon>
        <taxon>Streptophyta</taxon>
        <taxon>Embryophyta</taxon>
        <taxon>Tracheophyta</taxon>
        <taxon>Spermatophyta</taxon>
        <taxon>Magnoliopsida</taxon>
        <taxon>eudicotyledons</taxon>
        <taxon>Gunneridae</taxon>
        <taxon>Pentapetalae</taxon>
        <taxon>rosids</taxon>
        <taxon>malvids</taxon>
        <taxon>Malvales</taxon>
        <taxon>Malvaceae</taxon>
        <taxon>Malvoideae</taxon>
        <taxon>Hibiscus</taxon>
    </lineage>
</organism>